<evidence type="ECO:0000313" key="2">
    <source>
        <dbReference type="Proteomes" id="UP001204151"/>
    </source>
</evidence>
<evidence type="ECO:0000313" key="1">
    <source>
        <dbReference type="EMBL" id="MCS0583558.1"/>
    </source>
</evidence>
<accession>A0ABT1ZUG2</accession>
<comment type="caution">
    <text evidence="1">The sequence shown here is derived from an EMBL/GenBank/DDBJ whole genome shotgun (WGS) entry which is preliminary data.</text>
</comment>
<protein>
    <submittedName>
        <fullName evidence="1">Uncharacterized protein</fullName>
    </submittedName>
</protein>
<gene>
    <name evidence="1" type="ORF">NX784_18360</name>
</gene>
<organism evidence="1 2">
    <name type="scientific">Massilia pinisoli</name>
    <dbReference type="NCBI Taxonomy" id="1772194"/>
    <lineage>
        <taxon>Bacteria</taxon>
        <taxon>Pseudomonadati</taxon>
        <taxon>Pseudomonadota</taxon>
        <taxon>Betaproteobacteria</taxon>
        <taxon>Burkholderiales</taxon>
        <taxon>Oxalobacteraceae</taxon>
        <taxon>Telluria group</taxon>
        <taxon>Massilia</taxon>
    </lineage>
</organism>
<name>A0ABT1ZUG2_9BURK</name>
<sequence>MRFQLTAVGLACATLLAGCGGGGGGSGDGTKAQSVSFPFPGGQLLAIPPDVATVQLTATASGGGEVTYTSNTPDICTVNGATLSLIKAGECSVSANQAGGSGYAPATANQLFGIPKRPQMVTFRNPGPLPLDSTPFPLVGTSSVAGKTVTFTSSTPTVCTVSGNTMTKVGDGLCSIKAEVIDDIYAPGTITRSIPIGTAQAAALTFLSGYRDTSHTNENGRIDGGAGTNETGWWCEGTDPSGAFGHCTRTVAADGSSFTFNFDATLATAPDGRWIGGGFDMFALAPGVSDLAKGADTWAGLHIDAQSVIKFNFTQDQDWFGSGNNKAYVKLILGHHAMVPDGNDDKGNPKTKDCNVTLQAPFTPASTAPTDYSINLRTFTIGDACGMTGLDLWNELQDYPIVKVDFAADSVNVTKVLSGTTTTLRTRGTLTGPITFQ</sequence>
<proteinExistence type="predicted"/>
<dbReference type="PROSITE" id="PS51257">
    <property type="entry name" value="PROKAR_LIPOPROTEIN"/>
    <property type="match status" value="1"/>
</dbReference>
<dbReference type="Proteomes" id="UP001204151">
    <property type="component" value="Unassembled WGS sequence"/>
</dbReference>
<dbReference type="EMBL" id="JANUGW010000014">
    <property type="protein sequence ID" value="MCS0583558.1"/>
    <property type="molecule type" value="Genomic_DNA"/>
</dbReference>
<dbReference type="RefSeq" id="WP_258818143.1">
    <property type="nucleotide sequence ID" value="NZ_JANUGW010000014.1"/>
</dbReference>
<keyword evidence="2" id="KW-1185">Reference proteome</keyword>
<reference evidence="1 2" key="1">
    <citation type="submission" date="2022-08" db="EMBL/GenBank/DDBJ databases">
        <title>Reclassification of Massilia species as members of the genera Telluria, Duganella, Pseudoduganella, Mokoshia gen. nov. and Zemynaea gen. nov. using orthogonal and non-orthogonal genome-based approaches.</title>
        <authorList>
            <person name="Bowman J.P."/>
        </authorList>
    </citation>
    <scope>NUCLEOTIDE SEQUENCE [LARGE SCALE GENOMIC DNA]</scope>
    <source>
        <strain evidence="1 2">JCM 31316</strain>
    </source>
</reference>